<feature type="non-terminal residue" evidence="1">
    <location>
        <position position="1"/>
    </location>
</feature>
<evidence type="ECO:0000313" key="1">
    <source>
        <dbReference type="EMBL" id="CBY41263.1"/>
    </source>
</evidence>
<reference evidence="1" key="1">
    <citation type="journal article" date="2010" name="Science">
        <title>Plasticity of animal genome architecture unmasked by rapid evolution of a pelagic tunicate.</title>
        <authorList>
            <person name="Denoeud F."/>
            <person name="Henriet S."/>
            <person name="Mungpakdee S."/>
            <person name="Aury J.M."/>
            <person name="Da Silva C."/>
            <person name="Brinkmann H."/>
            <person name="Mikhaleva J."/>
            <person name="Olsen L.C."/>
            <person name="Jubin C."/>
            <person name="Canestro C."/>
            <person name="Bouquet J.M."/>
            <person name="Danks G."/>
            <person name="Poulain J."/>
            <person name="Campsteijn C."/>
            <person name="Adamski M."/>
            <person name="Cross I."/>
            <person name="Yadetie F."/>
            <person name="Muffato M."/>
            <person name="Louis A."/>
            <person name="Butcher S."/>
            <person name="Tsagkogeorga G."/>
            <person name="Konrad A."/>
            <person name="Singh S."/>
            <person name="Jensen M.F."/>
            <person name="Cong E.H."/>
            <person name="Eikeseth-Otteraa H."/>
            <person name="Noel B."/>
            <person name="Anthouard V."/>
            <person name="Porcel B.M."/>
            <person name="Kachouri-Lafond R."/>
            <person name="Nishino A."/>
            <person name="Ugolini M."/>
            <person name="Chourrout P."/>
            <person name="Nishida H."/>
            <person name="Aasland R."/>
            <person name="Huzurbazar S."/>
            <person name="Westhof E."/>
            <person name="Delsuc F."/>
            <person name="Lehrach H."/>
            <person name="Reinhardt R."/>
            <person name="Weissenbach J."/>
            <person name="Roy S.W."/>
            <person name="Artiguenave F."/>
            <person name="Postlethwait J.H."/>
            <person name="Manak J.R."/>
            <person name="Thompson E.M."/>
            <person name="Jaillon O."/>
            <person name="Du Pasquier L."/>
            <person name="Boudinot P."/>
            <person name="Liberles D.A."/>
            <person name="Volff J.N."/>
            <person name="Philippe H."/>
            <person name="Lenhard B."/>
            <person name="Roest Crollius H."/>
            <person name="Wincker P."/>
            <person name="Chourrout D."/>
        </authorList>
    </citation>
    <scope>NUCLEOTIDE SEQUENCE [LARGE SCALE GENOMIC DNA]</scope>
</reference>
<protein>
    <submittedName>
        <fullName evidence="1">Uncharacterized protein</fullName>
    </submittedName>
</protein>
<organism evidence="1">
    <name type="scientific">Oikopleura dioica</name>
    <name type="common">Tunicate</name>
    <dbReference type="NCBI Taxonomy" id="34765"/>
    <lineage>
        <taxon>Eukaryota</taxon>
        <taxon>Metazoa</taxon>
        <taxon>Chordata</taxon>
        <taxon>Tunicata</taxon>
        <taxon>Appendicularia</taxon>
        <taxon>Copelata</taxon>
        <taxon>Oikopleuridae</taxon>
        <taxon>Oikopleura</taxon>
    </lineage>
</organism>
<accession>E4Z0N5</accession>
<sequence length="170" mass="18717">KTVGRLTSLSKIFIKSNRGILPEQQCAAVRTQCGETIVPPHPALGNLTSHGHEYANASVPPKILDIPLLFSTASHCTRGGNRGLFMQNELEIVPSFLATEATLTFQGFPSPEDSRKSSVSLGKNLTMTSFPQLVTYLREYFAQISRKRSFSEFLSKILTISSKNNNDSQN</sequence>
<dbReference type="EMBL" id="FN656350">
    <property type="protein sequence ID" value="CBY41263.1"/>
    <property type="molecule type" value="Genomic_DNA"/>
</dbReference>
<dbReference type="Proteomes" id="UP000011014">
    <property type="component" value="Unassembled WGS sequence"/>
</dbReference>
<dbReference type="AlphaFoldDB" id="E4Z0N5"/>
<name>E4Z0N5_OIKDI</name>
<proteinExistence type="predicted"/>
<gene>
    <name evidence="1" type="ORF">GSOID_T00023326001</name>
</gene>